<reference evidence="1" key="1">
    <citation type="submission" date="2022-08" db="UniProtKB">
        <authorList>
            <consortium name="EnsemblMetazoa"/>
        </authorList>
    </citation>
    <scope>IDENTIFICATION</scope>
    <source>
        <strain evidence="1">05x7-T-G4-1.051#20</strain>
    </source>
</reference>
<protein>
    <submittedName>
        <fullName evidence="1">Uncharacterized protein</fullName>
    </submittedName>
</protein>
<evidence type="ECO:0000313" key="2">
    <source>
        <dbReference type="Proteomes" id="UP000005408"/>
    </source>
</evidence>
<proteinExistence type="predicted"/>
<dbReference type="EnsemblMetazoa" id="G8575.1">
    <property type="protein sequence ID" value="G8575.1:cds"/>
    <property type="gene ID" value="G8575"/>
</dbReference>
<dbReference type="AlphaFoldDB" id="A0A8W8NYF6"/>
<organism evidence="1 2">
    <name type="scientific">Magallana gigas</name>
    <name type="common">Pacific oyster</name>
    <name type="synonym">Crassostrea gigas</name>
    <dbReference type="NCBI Taxonomy" id="29159"/>
    <lineage>
        <taxon>Eukaryota</taxon>
        <taxon>Metazoa</taxon>
        <taxon>Spiralia</taxon>
        <taxon>Lophotrochozoa</taxon>
        <taxon>Mollusca</taxon>
        <taxon>Bivalvia</taxon>
        <taxon>Autobranchia</taxon>
        <taxon>Pteriomorphia</taxon>
        <taxon>Ostreida</taxon>
        <taxon>Ostreoidea</taxon>
        <taxon>Ostreidae</taxon>
        <taxon>Magallana</taxon>
    </lineage>
</organism>
<accession>A0A8W8NYF6</accession>
<sequence length="77" mass="9248">MQTWISLFFFRNPRTGMPPFPCLQRSPEERLQSAKEQTYYAKFFNRWKQGMKDSVLCQLTRQILKCHPCTEKSLTSR</sequence>
<name>A0A8W8NYF6_MAGGI</name>
<evidence type="ECO:0000313" key="1">
    <source>
        <dbReference type="EnsemblMetazoa" id="G8575.1:cds"/>
    </source>
</evidence>
<dbReference type="Proteomes" id="UP000005408">
    <property type="component" value="Unassembled WGS sequence"/>
</dbReference>
<keyword evidence="2" id="KW-1185">Reference proteome</keyword>